<reference evidence="19 20" key="1">
    <citation type="journal article" date="2019" name="Nat. Ecol. Evol.">
        <title>Megaphylogeny resolves global patterns of mushroom evolution.</title>
        <authorList>
            <person name="Varga T."/>
            <person name="Krizsan K."/>
            <person name="Foldi C."/>
            <person name="Dima B."/>
            <person name="Sanchez-Garcia M."/>
            <person name="Sanchez-Ramirez S."/>
            <person name="Szollosi G.J."/>
            <person name="Szarkandi J.G."/>
            <person name="Papp V."/>
            <person name="Albert L."/>
            <person name="Andreopoulos W."/>
            <person name="Angelini C."/>
            <person name="Antonin V."/>
            <person name="Barry K.W."/>
            <person name="Bougher N.L."/>
            <person name="Buchanan P."/>
            <person name="Buyck B."/>
            <person name="Bense V."/>
            <person name="Catcheside P."/>
            <person name="Chovatia M."/>
            <person name="Cooper J."/>
            <person name="Damon W."/>
            <person name="Desjardin D."/>
            <person name="Finy P."/>
            <person name="Geml J."/>
            <person name="Haridas S."/>
            <person name="Hughes K."/>
            <person name="Justo A."/>
            <person name="Karasinski D."/>
            <person name="Kautmanova I."/>
            <person name="Kiss B."/>
            <person name="Kocsube S."/>
            <person name="Kotiranta H."/>
            <person name="LaButti K.M."/>
            <person name="Lechner B.E."/>
            <person name="Liimatainen K."/>
            <person name="Lipzen A."/>
            <person name="Lukacs Z."/>
            <person name="Mihaltcheva S."/>
            <person name="Morgado L.N."/>
            <person name="Niskanen T."/>
            <person name="Noordeloos M.E."/>
            <person name="Ohm R.A."/>
            <person name="Ortiz-Santana B."/>
            <person name="Ovrebo C."/>
            <person name="Racz N."/>
            <person name="Riley R."/>
            <person name="Savchenko A."/>
            <person name="Shiryaev A."/>
            <person name="Soop K."/>
            <person name="Spirin V."/>
            <person name="Szebenyi C."/>
            <person name="Tomsovsky M."/>
            <person name="Tulloss R.E."/>
            <person name="Uehling J."/>
            <person name="Grigoriev I.V."/>
            <person name="Vagvolgyi C."/>
            <person name="Papp T."/>
            <person name="Martin F.M."/>
            <person name="Miettinen O."/>
            <person name="Hibbett D.S."/>
            <person name="Nagy L.G."/>
        </authorList>
    </citation>
    <scope>NUCLEOTIDE SEQUENCE [LARGE SCALE GENOMIC DNA]</scope>
    <source>
        <strain evidence="19 20">OMC1185</strain>
    </source>
</reference>
<evidence type="ECO:0000313" key="20">
    <source>
        <dbReference type="Proteomes" id="UP000305948"/>
    </source>
</evidence>
<dbReference type="Pfam" id="PF03765">
    <property type="entry name" value="CRAL_TRIO_N"/>
    <property type="match status" value="1"/>
</dbReference>
<dbReference type="PANTHER" id="PTHR47669:SF1">
    <property type="entry name" value="PHOSPHATIDYLINOSITOL TRANSFER PROTEIN SFH5"/>
    <property type="match status" value="1"/>
</dbReference>
<keyword evidence="13 16" id="KW-0472">Membrane</keyword>
<dbReference type="PANTHER" id="PTHR47669">
    <property type="entry name" value="PHOSPHATIDYLINOSITOL TRANSFER PROTEIN SFH5"/>
    <property type="match status" value="1"/>
</dbReference>
<dbReference type="GO" id="GO:0046872">
    <property type="term" value="F:metal ion binding"/>
    <property type="evidence" value="ECO:0007669"/>
    <property type="project" value="UniProtKB-KW"/>
</dbReference>
<organism evidence="19 20">
    <name type="scientific">Heliocybe sulcata</name>
    <dbReference type="NCBI Taxonomy" id="5364"/>
    <lineage>
        <taxon>Eukaryota</taxon>
        <taxon>Fungi</taxon>
        <taxon>Dikarya</taxon>
        <taxon>Basidiomycota</taxon>
        <taxon>Agaricomycotina</taxon>
        <taxon>Agaricomycetes</taxon>
        <taxon>Gloeophyllales</taxon>
        <taxon>Gloeophyllaceae</taxon>
        <taxon>Heliocybe</taxon>
    </lineage>
</organism>
<keyword evidence="10 16" id="KW-0492">Microsome</keyword>
<dbReference type="SMART" id="SM00516">
    <property type="entry name" value="SEC14"/>
    <property type="match status" value="1"/>
</dbReference>
<evidence type="ECO:0000256" key="4">
    <source>
        <dbReference type="ARBA" id="ARBA00018320"/>
    </source>
</evidence>
<comment type="catalytic activity">
    <reaction evidence="14">
        <text>a 1,2-diacyl-sn-glycero-3-phospho-(1D-myo-inositol)(in) = a 1,2-diacyl-sn-glycero-3-phospho-(1D-myo-inositol)(out)</text>
        <dbReference type="Rhea" id="RHEA:38691"/>
        <dbReference type="ChEBI" id="CHEBI:57880"/>
    </reaction>
    <physiologicalReaction direction="left-to-right" evidence="14">
        <dbReference type="Rhea" id="RHEA:38692"/>
    </physiologicalReaction>
</comment>
<dbReference type="InterPro" id="IPR036865">
    <property type="entry name" value="CRAL-TRIO_dom_sf"/>
</dbReference>
<dbReference type="EMBL" id="ML213510">
    <property type="protein sequence ID" value="TFK51865.1"/>
    <property type="molecule type" value="Genomic_DNA"/>
</dbReference>
<dbReference type="CDD" id="cd00170">
    <property type="entry name" value="SEC14"/>
    <property type="match status" value="1"/>
</dbReference>
<dbReference type="Pfam" id="PF00650">
    <property type="entry name" value="CRAL_TRIO"/>
    <property type="match status" value="1"/>
</dbReference>
<protein>
    <recommendedName>
        <fullName evidence="4 16">Phosphatidylinositol transfer protein SFH5</fullName>
        <shortName evidence="16">PITP SFH5</shortName>
    </recommendedName>
</protein>
<comment type="cofactor">
    <cofactor evidence="1">
        <name>heme b</name>
        <dbReference type="ChEBI" id="CHEBI:60344"/>
    </cofactor>
</comment>
<accession>A0A5C3N4E7</accession>
<dbReference type="Proteomes" id="UP000305948">
    <property type="component" value="Unassembled WGS sequence"/>
</dbReference>
<keyword evidence="7" id="KW-0349">Heme</keyword>
<evidence type="ECO:0000313" key="19">
    <source>
        <dbReference type="EMBL" id="TFK51865.1"/>
    </source>
</evidence>
<evidence type="ECO:0000256" key="9">
    <source>
        <dbReference type="ARBA" id="ARBA00022824"/>
    </source>
</evidence>
<dbReference type="GO" id="GO:0032541">
    <property type="term" value="C:cortical endoplasmic reticulum"/>
    <property type="evidence" value="ECO:0007669"/>
    <property type="project" value="TreeGrafter"/>
</dbReference>
<dbReference type="InterPro" id="IPR001251">
    <property type="entry name" value="CRAL-TRIO_dom"/>
</dbReference>
<gene>
    <name evidence="19" type="ORF">OE88DRAFT_1734887</name>
</gene>
<dbReference type="SUPFAM" id="SSF52087">
    <property type="entry name" value="CRAL/TRIO domain"/>
    <property type="match status" value="1"/>
</dbReference>
<evidence type="ECO:0000256" key="3">
    <source>
        <dbReference type="ARBA" id="ARBA00006667"/>
    </source>
</evidence>
<dbReference type="GO" id="GO:0043001">
    <property type="term" value="P:Golgi to plasma membrane protein transport"/>
    <property type="evidence" value="ECO:0007669"/>
    <property type="project" value="TreeGrafter"/>
</dbReference>
<feature type="region of interest" description="Disordered" evidence="17">
    <location>
        <begin position="1"/>
        <end position="88"/>
    </location>
</feature>
<evidence type="ECO:0000256" key="7">
    <source>
        <dbReference type="ARBA" id="ARBA00022617"/>
    </source>
</evidence>
<keyword evidence="5 16" id="KW-0813">Transport</keyword>
<dbReference type="InterPro" id="IPR036273">
    <property type="entry name" value="CRAL/TRIO_N_dom_sf"/>
</dbReference>
<keyword evidence="20" id="KW-1185">Reference proteome</keyword>
<evidence type="ECO:0000256" key="6">
    <source>
        <dbReference type="ARBA" id="ARBA00022490"/>
    </source>
</evidence>
<evidence type="ECO:0000256" key="17">
    <source>
        <dbReference type="SAM" id="MobiDB-lite"/>
    </source>
</evidence>
<evidence type="ECO:0000259" key="18">
    <source>
        <dbReference type="PROSITE" id="PS50191"/>
    </source>
</evidence>
<dbReference type="SUPFAM" id="SSF46938">
    <property type="entry name" value="CRAL/TRIO N-terminal domain"/>
    <property type="match status" value="1"/>
</dbReference>
<dbReference type="PROSITE" id="PS50191">
    <property type="entry name" value="CRAL_TRIO"/>
    <property type="match status" value="1"/>
</dbReference>
<evidence type="ECO:0000256" key="2">
    <source>
        <dbReference type="ARBA" id="ARBA00004406"/>
    </source>
</evidence>
<keyword evidence="12 16" id="KW-0445">Lipid transport</keyword>
<evidence type="ECO:0000256" key="13">
    <source>
        <dbReference type="ARBA" id="ARBA00023136"/>
    </source>
</evidence>
<dbReference type="STRING" id="5364.A0A5C3N4E7"/>
<dbReference type="GO" id="GO:0005829">
    <property type="term" value="C:cytosol"/>
    <property type="evidence" value="ECO:0007669"/>
    <property type="project" value="TreeGrafter"/>
</dbReference>
<evidence type="ECO:0000256" key="8">
    <source>
        <dbReference type="ARBA" id="ARBA00022723"/>
    </source>
</evidence>
<dbReference type="OrthoDB" id="75724at2759"/>
<dbReference type="Gene3D" id="3.40.525.10">
    <property type="entry name" value="CRAL-TRIO lipid binding domain"/>
    <property type="match status" value="1"/>
</dbReference>
<evidence type="ECO:0000256" key="10">
    <source>
        <dbReference type="ARBA" id="ARBA00022848"/>
    </source>
</evidence>
<evidence type="ECO:0000256" key="11">
    <source>
        <dbReference type="ARBA" id="ARBA00023004"/>
    </source>
</evidence>
<evidence type="ECO:0000256" key="15">
    <source>
        <dbReference type="ARBA" id="ARBA00024180"/>
    </source>
</evidence>
<keyword evidence="6 16" id="KW-0963">Cytoplasm</keyword>
<dbReference type="GO" id="GO:0005789">
    <property type="term" value="C:endoplasmic reticulum membrane"/>
    <property type="evidence" value="ECO:0007669"/>
    <property type="project" value="UniProtKB-SubCell"/>
</dbReference>
<comment type="subcellular location">
    <subcellularLocation>
        <location evidence="16">Cytoplasm</location>
    </subcellularLocation>
    <subcellularLocation>
        <location evidence="2 16">Endoplasmic reticulum membrane</location>
        <topology evidence="2 16">Peripheral membrane protein</topology>
    </subcellularLocation>
    <subcellularLocation>
        <location evidence="16">Microsome membrane</location>
        <topology evidence="16">Peripheral membrane protein</topology>
    </subcellularLocation>
</comment>
<evidence type="ECO:0000256" key="12">
    <source>
        <dbReference type="ARBA" id="ARBA00023055"/>
    </source>
</evidence>
<evidence type="ECO:0000256" key="5">
    <source>
        <dbReference type="ARBA" id="ARBA00022448"/>
    </source>
</evidence>
<comment type="function">
    <text evidence="15">Non-classical phosphatidylinositol (PtdIns) transfer protein (PITP), which exhibits PtdIns-binding/transfer activity in the absence of detectable PtdCho-binding/transfer activity. Regulates PtdIns(4,5)P2 homeostasis at the plasma membrane. Heme-binding protein that may play a role in organic oxidant-induced stress responses.</text>
</comment>
<feature type="domain" description="CRAL-TRIO" evidence="18">
    <location>
        <begin position="176"/>
        <end position="349"/>
    </location>
</feature>
<dbReference type="GO" id="GO:0008526">
    <property type="term" value="F:phosphatidylinositol transfer activity"/>
    <property type="evidence" value="ECO:0007669"/>
    <property type="project" value="UniProtKB-UniRule"/>
</dbReference>
<feature type="compositionally biased region" description="Low complexity" evidence="17">
    <location>
        <begin position="16"/>
        <end position="35"/>
    </location>
</feature>
<proteinExistence type="inferred from homology"/>
<dbReference type="GO" id="GO:0017157">
    <property type="term" value="P:regulation of exocytosis"/>
    <property type="evidence" value="ECO:0007669"/>
    <property type="project" value="TreeGrafter"/>
</dbReference>
<keyword evidence="11" id="KW-0408">Iron</keyword>
<evidence type="ECO:0000256" key="1">
    <source>
        <dbReference type="ARBA" id="ARBA00001970"/>
    </source>
</evidence>
<dbReference type="AlphaFoldDB" id="A0A5C3N4E7"/>
<dbReference type="GO" id="GO:0005886">
    <property type="term" value="C:plasma membrane"/>
    <property type="evidence" value="ECO:0007669"/>
    <property type="project" value="TreeGrafter"/>
</dbReference>
<keyword evidence="8" id="KW-0479">Metal-binding</keyword>
<dbReference type="InterPro" id="IPR011074">
    <property type="entry name" value="CRAL/TRIO_N_dom"/>
</dbReference>
<keyword evidence="9 16" id="KW-0256">Endoplasmic reticulum</keyword>
<comment type="similarity">
    <text evidence="3 16">Belongs to the SFH5 family.</text>
</comment>
<name>A0A5C3N4E7_9AGAM</name>
<dbReference type="InterPro" id="IPR042938">
    <property type="entry name" value="Sfh5"/>
</dbReference>
<evidence type="ECO:0000256" key="14">
    <source>
        <dbReference type="ARBA" id="ARBA00024146"/>
    </source>
</evidence>
<evidence type="ECO:0000256" key="16">
    <source>
        <dbReference type="RuleBase" id="RU367059"/>
    </source>
</evidence>
<sequence>MATLVPGATDTVLPSAPAAAETVPAAPATETGVPADAEPGSAAAPTNSELHAVSVKDTHPESLSDTPAAPAPAEKVEPEEPEPQNALTKQFTDAEWTALKEFRKQLPDILADAYPDKKDAKTAPISMWGIELNPSGGKSAKESVVLMKFLRARNLNVSEAREMLVSTLRWRQSFKLDEVMKEEFDEKLFGKVGNIYGKDKEGRPVVYNIYGGNTKEVFSDVQRFIRWRVQFMEKSVMLLDFENTDQMIQVHDYEGVGLRSRDANSKNAASEATSIFGSHYPELLYKKFFVNVPSLMTWVFWLFKPLMSANTLAKMSVVGSGPHAIGKALLPHIDAKELPKRYGGEAPDF</sequence>